<gene>
    <name evidence="6" type="ORF">ACH5RR_006650</name>
</gene>
<protein>
    <submittedName>
        <fullName evidence="6">Uncharacterized protein</fullName>
    </submittedName>
</protein>
<accession>A0ABD3APJ8</accession>
<organism evidence="6 7">
    <name type="scientific">Cinchona calisaya</name>
    <dbReference type="NCBI Taxonomy" id="153742"/>
    <lineage>
        <taxon>Eukaryota</taxon>
        <taxon>Viridiplantae</taxon>
        <taxon>Streptophyta</taxon>
        <taxon>Embryophyta</taxon>
        <taxon>Tracheophyta</taxon>
        <taxon>Spermatophyta</taxon>
        <taxon>Magnoliopsida</taxon>
        <taxon>eudicotyledons</taxon>
        <taxon>Gunneridae</taxon>
        <taxon>Pentapetalae</taxon>
        <taxon>asterids</taxon>
        <taxon>lamiids</taxon>
        <taxon>Gentianales</taxon>
        <taxon>Rubiaceae</taxon>
        <taxon>Cinchonoideae</taxon>
        <taxon>Cinchoneae</taxon>
        <taxon>Cinchona</taxon>
    </lineage>
</organism>
<evidence type="ECO:0000256" key="5">
    <source>
        <dbReference type="ARBA" id="ARBA00023315"/>
    </source>
</evidence>
<dbReference type="GO" id="GO:0016746">
    <property type="term" value="F:acyltransferase activity"/>
    <property type="evidence" value="ECO:0007669"/>
    <property type="project" value="UniProtKB-KW"/>
</dbReference>
<dbReference type="GO" id="GO:0009820">
    <property type="term" value="P:alkaloid metabolic process"/>
    <property type="evidence" value="ECO:0007669"/>
    <property type="project" value="UniProtKB-KW"/>
</dbReference>
<evidence type="ECO:0000313" key="7">
    <source>
        <dbReference type="Proteomes" id="UP001630127"/>
    </source>
</evidence>
<keyword evidence="4" id="KW-0808">Transferase</keyword>
<comment type="similarity">
    <text evidence="1">Belongs to the plant acyltransferase family.</text>
</comment>
<proteinExistence type="inferred from homology"/>
<evidence type="ECO:0000256" key="2">
    <source>
        <dbReference type="ARBA" id="ARBA00011245"/>
    </source>
</evidence>
<dbReference type="Proteomes" id="UP001630127">
    <property type="component" value="Unassembled WGS sequence"/>
</dbReference>
<sequence>MATKIEIISKELIKPSSPNPHDSTVHKLSFLDQLNFPTYISLICFYQNDESSRPCIDHGKRSQLLKQSLSETLATYYPLAGRIKGNFLVDCNDSGALFIEAQVHCRLTQKAIPIEELNRYLPLDPYNQNLLVGPNAISNDVLLAIQLNSFECGGTAIGVCISHKIADAMSLVTFMNTWAAKNRGNNADEEIVRPSFDLGSHLFPPLDEEPSFPPITQSPEKEKFVTKRFVFDKEKLAALKDEASSAFPRSHAVENPTRVEAVSAFIWKHYMGISKTKSTLAAVHTVNLRPRMKLPTESFAFGNLAIIATAVLMSKEEDQEYHKLVCHLQNAIEKINDDYVKIIQSGLPYLLKSIKEIELIFNPETSYCFFTSWCRFPIYEVNCGWGKPISVCTPALPGDMVILMNTRCGEGIEAWISMWKNEMALLPDKLLSLDTGDICF</sequence>
<keyword evidence="3" id="KW-0017">Alkaloid metabolism</keyword>
<evidence type="ECO:0000313" key="6">
    <source>
        <dbReference type="EMBL" id="KAL3533129.1"/>
    </source>
</evidence>
<dbReference type="AlphaFoldDB" id="A0ABD3APJ8"/>
<comment type="subunit">
    <text evidence="2">Monomer.</text>
</comment>
<dbReference type="EMBL" id="JBJUIK010000003">
    <property type="protein sequence ID" value="KAL3533129.1"/>
    <property type="molecule type" value="Genomic_DNA"/>
</dbReference>
<dbReference type="PANTHER" id="PTHR31623:SF110">
    <property type="entry name" value="VINORINE SYNTHASE-LIKE"/>
    <property type="match status" value="1"/>
</dbReference>
<evidence type="ECO:0000256" key="3">
    <source>
        <dbReference type="ARBA" id="ARBA00022589"/>
    </source>
</evidence>
<name>A0ABD3APJ8_9GENT</name>
<reference evidence="6 7" key="1">
    <citation type="submission" date="2024-11" db="EMBL/GenBank/DDBJ databases">
        <title>A near-complete genome assembly of Cinchona calisaya.</title>
        <authorList>
            <person name="Lian D.C."/>
            <person name="Zhao X.W."/>
            <person name="Wei L."/>
        </authorList>
    </citation>
    <scope>NUCLEOTIDE SEQUENCE [LARGE SCALE GENOMIC DNA]</scope>
    <source>
        <tissue evidence="6">Nenye</tissue>
    </source>
</reference>
<keyword evidence="7" id="KW-1185">Reference proteome</keyword>
<dbReference type="InterPro" id="IPR023213">
    <property type="entry name" value="CAT-like_dom_sf"/>
</dbReference>
<evidence type="ECO:0000256" key="4">
    <source>
        <dbReference type="ARBA" id="ARBA00022679"/>
    </source>
</evidence>
<keyword evidence="5" id="KW-0012">Acyltransferase</keyword>
<comment type="caution">
    <text evidence="6">The sequence shown here is derived from an EMBL/GenBank/DDBJ whole genome shotgun (WGS) entry which is preliminary data.</text>
</comment>
<dbReference type="Gene3D" id="3.30.559.10">
    <property type="entry name" value="Chloramphenicol acetyltransferase-like domain"/>
    <property type="match status" value="2"/>
</dbReference>
<evidence type="ECO:0000256" key="1">
    <source>
        <dbReference type="ARBA" id="ARBA00009861"/>
    </source>
</evidence>
<dbReference type="Pfam" id="PF02458">
    <property type="entry name" value="Transferase"/>
    <property type="match status" value="1"/>
</dbReference>
<dbReference type="PANTHER" id="PTHR31623">
    <property type="entry name" value="F21J9.9"/>
    <property type="match status" value="1"/>
</dbReference>